<dbReference type="NCBIfam" id="TIGR00594">
    <property type="entry name" value="polc"/>
    <property type="match status" value="1"/>
</dbReference>
<comment type="catalytic activity">
    <reaction evidence="12 13">
        <text>DNA(n) + a 2'-deoxyribonucleoside 5'-triphosphate = DNA(n+1) + diphosphate</text>
        <dbReference type="Rhea" id="RHEA:22508"/>
        <dbReference type="Rhea" id="RHEA-COMP:17339"/>
        <dbReference type="Rhea" id="RHEA-COMP:17340"/>
        <dbReference type="ChEBI" id="CHEBI:33019"/>
        <dbReference type="ChEBI" id="CHEBI:61560"/>
        <dbReference type="ChEBI" id="CHEBI:173112"/>
        <dbReference type="EC" id="2.7.7.7"/>
    </reaction>
</comment>
<dbReference type="Pfam" id="PF14579">
    <property type="entry name" value="HHH_6"/>
    <property type="match status" value="1"/>
</dbReference>
<accession>A0ABP8JDA3</accession>
<comment type="caution">
    <text evidence="16">The sequence shown here is derived from an EMBL/GenBank/DDBJ whole genome shotgun (WGS) entry which is preliminary data.</text>
</comment>
<evidence type="ECO:0000256" key="11">
    <source>
        <dbReference type="ARBA" id="ARBA00023204"/>
    </source>
</evidence>
<keyword evidence="8 13" id="KW-0235">DNA replication</keyword>
<protein>
    <recommendedName>
        <fullName evidence="4 13">Error-prone DNA polymerase</fullName>
        <ecNumber evidence="3 13">2.7.7.7</ecNumber>
    </recommendedName>
</protein>
<evidence type="ECO:0000259" key="15">
    <source>
        <dbReference type="SMART" id="SM00481"/>
    </source>
</evidence>
<dbReference type="SMART" id="SM00481">
    <property type="entry name" value="POLIIIAc"/>
    <property type="match status" value="1"/>
</dbReference>
<comment type="subcellular location">
    <subcellularLocation>
        <location evidence="1 13">Cytoplasm</location>
    </subcellularLocation>
</comment>
<evidence type="ECO:0000256" key="8">
    <source>
        <dbReference type="ARBA" id="ARBA00022705"/>
    </source>
</evidence>
<dbReference type="NCBIfam" id="NF004225">
    <property type="entry name" value="PRK05672.1"/>
    <property type="match status" value="1"/>
</dbReference>
<dbReference type="RefSeq" id="WP_345031058.1">
    <property type="nucleotide sequence ID" value="NZ_BAABGL010000006.1"/>
</dbReference>
<reference evidence="17" key="1">
    <citation type="journal article" date="2019" name="Int. J. Syst. Evol. Microbiol.">
        <title>The Global Catalogue of Microorganisms (GCM) 10K type strain sequencing project: providing services to taxonomists for standard genome sequencing and annotation.</title>
        <authorList>
            <consortium name="The Broad Institute Genomics Platform"/>
            <consortium name="The Broad Institute Genome Sequencing Center for Infectious Disease"/>
            <person name="Wu L."/>
            <person name="Ma J."/>
        </authorList>
    </citation>
    <scope>NUCLEOTIDE SEQUENCE [LARGE SCALE GENOMIC DNA]</scope>
    <source>
        <strain evidence="17">JCM 17808</strain>
    </source>
</reference>
<dbReference type="InterPro" id="IPR004805">
    <property type="entry name" value="DnaE2/DnaE/PolC"/>
</dbReference>
<evidence type="ECO:0000256" key="7">
    <source>
        <dbReference type="ARBA" id="ARBA00022695"/>
    </source>
</evidence>
<feature type="region of interest" description="Disordered" evidence="14">
    <location>
        <begin position="1"/>
        <end position="113"/>
    </location>
</feature>
<name>A0ABP8JDA3_9MICO</name>
<dbReference type="InterPro" id="IPR023073">
    <property type="entry name" value="DnaE2"/>
</dbReference>
<evidence type="ECO:0000256" key="6">
    <source>
        <dbReference type="ARBA" id="ARBA00022679"/>
    </source>
</evidence>
<sequence length="1158" mass="123949">MNGFFNPRTPWSELERRLSDRPDPRADRKSREPDPDAGSTGPGSTGPVSVGPGGSDGPSRYAGRDARTRPGRAIPAGADGSDAPAFSRPDRYAEADQHRSSDQQGSSDHSLLPARTPALLPARTPWAELHVHSDFSFLDGASEPEELAATGARAGLTGMALTDHNGLYGAVRFAQSAAEASLPTVFGAELSLGLTAKIPGQIDPQAEHLLVLAHGVDGYRTLSAALTAGALAGEKTRPVFDRAGLAAAAGDWTILTGCRKGPLLPHLDDPDGGLGALRRLVSEFGRDRVVVELTRHGLPTDDARIAHLCELAHRARLPVVATNAVHYATRARFADAQVRAAVRSRRSLEAVAGWLPPTASARIHTGEEMRERFPAAALDTAVRLAASHAFELTAARAGLPDAPIPAGTDEATHLRRLVEAGGLGRYGTRTAHPRAWEQLDRELATIETMGFCGYFLIVHDIARFCREQDIFCQGRGSAANSAVCYVLGITAVDAVRFRLLFDRFLAPDRAGYPDIDIDIESGRREEVIQYVYRHYGRHRAAQVANVITYRAKSAVRDAAAALGYDPGQQDAFSTGINRWSTLPDPADTAVPAPVLEVAAGLLGTPRHLGIHSGGMILADRPIGEVVPIEPATMEDRTVVQWDKDDCAAMDLVKFDLLGLGMLTALHEMVDLVARHTGERIDRAAIPQEDPRVYDMLCAADAVGVFQVESRAQLATLPRLRPRTFYDLAVQVALIRPGPIQGGSVHPYIRRRQGLEPVEHLHPLLENALDKTLGVPLFQEQLMQMAIDVAGFTGPDADELRRAMGSRRSRARMEQLAERFHTGCAARGVAPDIAQAIFDKIAAFANYGFPESHAISFANLVYDSAWFKCHHHAAFTAGLLRSQPMGFYSPQSLIADARRHGVTIRPVDVNASAALADLEPDPDSTGGLAIRVGLESVREVGGAAATIVAEREAAGPYASIADLAHRTGVEVRVLEGLASAGAFTGFGVDRRQALWLAGSLAGAGPGVLPGTAPVTAAPTLPLMSAFDVTLAELFATGLTVEGYPTAQLRSALTARGYASTEDARATADGSRITVAGIVTHRQRPATASGITFMNIEDEFGMLNVVCTPGLMKRFAPISTSRSTLVVTGQLQRAGEVVSLYAHRLHPLEVQLPSRSRDFR</sequence>
<dbReference type="HAMAP" id="MF_01902">
    <property type="entry name" value="DNApol_error_prone"/>
    <property type="match status" value="1"/>
</dbReference>
<keyword evidence="10 13" id="KW-0239">DNA-directed DNA polymerase</keyword>
<dbReference type="InterPro" id="IPR040982">
    <property type="entry name" value="DNA_pol3_finger"/>
</dbReference>
<dbReference type="InterPro" id="IPR016195">
    <property type="entry name" value="Pol/histidinol_Pase-like"/>
</dbReference>
<evidence type="ECO:0000313" key="16">
    <source>
        <dbReference type="EMBL" id="GAA4389057.1"/>
    </source>
</evidence>
<keyword evidence="9 13" id="KW-0227">DNA damage</keyword>
<dbReference type="EMBL" id="BAABGL010000006">
    <property type="protein sequence ID" value="GAA4389057.1"/>
    <property type="molecule type" value="Genomic_DNA"/>
</dbReference>
<feature type="compositionally biased region" description="Basic and acidic residues" evidence="14">
    <location>
        <begin position="13"/>
        <end position="34"/>
    </location>
</feature>
<dbReference type="Gene3D" id="1.10.150.870">
    <property type="match status" value="1"/>
</dbReference>
<keyword evidence="5 13" id="KW-0963">Cytoplasm</keyword>
<dbReference type="InterPro" id="IPR011708">
    <property type="entry name" value="DNA_pol3_alpha_NTPase_dom"/>
</dbReference>
<keyword evidence="7 13" id="KW-0548">Nucleotidyltransferase</keyword>
<dbReference type="Proteomes" id="UP001500642">
    <property type="component" value="Unassembled WGS sequence"/>
</dbReference>
<comment type="function">
    <text evidence="13">DNA polymerase involved in damage-induced mutagenesis and translesion synthesis (TLS). It is not the major replicative DNA polymerase.</text>
</comment>
<dbReference type="Pfam" id="PF17657">
    <property type="entry name" value="DNA_pol3_finger"/>
    <property type="match status" value="1"/>
</dbReference>
<dbReference type="InterPro" id="IPR029460">
    <property type="entry name" value="DNAPol_HHH"/>
</dbReference>
<organism evidence="16 17">
    <name type="scientific">Brevibacterium pityocampae</name>
    <dbReference type="NCBI Taxonomy" id="506594"/>
    <lineage>
        <taxon>Bacteria</taxon>
        <taxon>Bacillati</taxon>
        <taxon>Actinomycetota</taxon>
        <taxon>Actinomycetes</taxon>
        <taxon>Micrococcales</taxon>
        <taxon>Brevibacteriaceae</taxon>
        <taxon>Brevibacterium</taxon>
    </lineage>
</organism>
<evidence type="ECO:0000256" key="9">
    <source>
        <dbReference type="ARBA" id="ARBA00022763"/>
    </source>
</evidence>
<feature type="compositionally biased region" description="Basic and acidic residues" evidence="14">
    <location>
        <begin position="88"/>
        <end position="101"/>
    </location>
</feature>
<dbReference type="Pfam" id="PF02811">
    <property type="entry name" value="PHP"/>
    <property type="match status" value="1"/>
</dbReference>
<evidence type="ECO:0000256" key="1">
    <source>
        <dbReference type="ARBA" id="ARBA00004496"/>
    </source>
</evidence>
<evidence type="ECO:0000256" key="12">
    <source>
        <dbReference type="ARBA" id="ARBA00049244"/>
    </source>
</evidence>
<feature type="domain" description="Polymerase/histidinol phosphatase N-terminal" evidence="15">
    <location>
        <begin position="127"/>
        <end position="194"/>
    </location>
</feature>
<evidence type="ECO:0000256" key="5">
    <source>
        <dbReference type="ARBA" id="ARBA00022490"/>
    </source>
</evidence>
<dbReference type="Pfam" id="PF01336">
    <property type="entry name" value="tRNA_anti-codon"/>
    <property type="match status" value="1"/>
</dbReference>
<dbReference type="Gene3D" id="3.20.20.140">
    <property type="entry name" value="Metal-dependent hydrolases"/>
    <property type="match status" value="1"/>
</dbReference>
<evidence type="ECO:0000256" key="10">
    <source>
        <dbReference type="ARBA" id="ARBA00022932"/>
    </source>
</evidence>
<keyword evidence="6 13" id="KW-0808">Transferase</keyword>
<evidence type="ECO:0000256" key="14">
    <source>
        <dbReference type="SAM" id="MobiDB-lite"/>
    </source>
</evidence>
<evidence type="ECO:0000256" key="3">
    <source>
        <dbReference type="ARBA" id="ARBA00012417"/>
    </source>
</evidence>
<evidence type="ECO:0000256" key="2">
    <source>
        <dbReference type="ARBA" id="ARBA00007391"/>
    </source>
</evidence>
<dbReference type="InterPro" id="IPR004365">
    <property type="entry name" value="NA-bd_OB_tRNA"/>
</dbReference>
<evidence type="ECO:0000256" key="13">
    <source>
        <dbReference type="HAMAP-Rule" id="MF_01902"/>
    </source>
</evidence>
<evidence type="ECO:0000256" key="4">
    <source>
        <dbReference type="ARBA" id="ARBA00017273"/>
    </source>
</evidence>
<dbReference type="SUPFAM" id="SSF89550">
    <property type="entry name" value="PHP domain-like"/>
    <property type="match status" value="1"/>
</dbReference>
<dbReference type="EC" id="2.7.7.7" evidence="3 13"/>
<gene>
    <name evidence="13" type="primary">dnaE2</name>
    <name evidence="16" type="ORF">GCM10023167_14430</name>
</gene>
<dbReference type="InterPro" id="IPR004013">
    <property type="entry name" value="PHP_dom"/>
</dbReference>
<dbReference type="PANTHER" id="PTHR32294">
    <property type="entry name" value="DNA POLYMERASE III SUBUNIT ALPHA"/>
    <property type="match status" value="1"/>
</dbReference>
<evidence type="ECO:0000313" key="17">
    <source>
        <dbReference type="Proteomes" id="UP001500642"/>
    </source>
</evidence>
<dbReference type="Pfam" id="PF07733">
    <property type="entry name" value="DNA_pol3_alpha"/>
    <property type="match status" value="1"/>
</dbReference>
<comment type="similarity">
    <text evidence="2 13">Belongs to the DNA polymerase type-C family. DnaE2 subfamily.</text>
</comment>
<dbReference type="CDD" id="cd04485">
    <property type="entry name" value="DnaE_OBF"/>
    <property type="match status" value="1"/>
</dbReference>
<keyword evidence="11 13" id="KW-0234">DNA repair</keyword>
<proteinExistence type="inferred from homology"/>
<keyword evidence="17" id="KW-1185">Reference proteome</keyword>
<dbReference type="PANTHER" id="PTHR32294:SF4">
    <property type="entry name" value="ERROR-PRONE DNA POLYMERASE"/>
    <property type="match status" value="1"/>
</dbReference>
<dbReference type="InterPro" id="IPR003141">
    <property type="entry name" value="Pol/His_phosphatase_N"/>
</dbReference>